<dbReference type="STRING" id="7868.ENSCMIP00000041085"/>
<protein>
    <submittedName>
        <fullName evidence="2">Cyclin D1</fullName>
    </submittedName>
</protein>
<feature type="domain" description="Cyclin C-terminal" evidence="1">
    <location>
        <begin position="41"/>
        <end position="119"/>
    </location>
</feature>
<accession>A0A4W3K989</accession>
<reference evidence="3" key="3">
    <citation type="journal article" date="2014" name="Nature">
        <title>Elephant shark genome provides unique insights into gnathostome evolution.</title>
        <authorList>
            <consortium name="International Elephant Shark Genome Sequencing Consortium"/>
            <person name="Venkatesh B."/>
            <person name="Lee A.P."/>
            <person name="Ravi V."/>
            <person name="Maurya A.K."/>
            <person name="Lian M.M."/>
            <person name="Swann J.B."/>
            <person name="Ohta Y."/>
            <person name="Flajnik M.F."/>
            <person name="Sutoh Y."/>
            <person name="Kasahara M."/>
            <person name="Hoon S."/>
            <person name="Gangu V."/>
            <person name="Roy S.W."/>
            <person name="Irimia M."/>
            <person name="Korzh V."/>
            <person name="Kondrychyn I."/>
            <person name="Lim Z.W."/>
            <person name="Tay B.H."/>
            <person name="Tohari S."/>
            <person name="Kong K.W."/>
            <person name="Ho S."/>
            <person name="Lorente-Galdos B."/>
            <person name="Quilez J."/>
            <person name="Marques-Bonet T."/>
            <person name="Raney B.J."/>
            <person name="Ingham P.W."/>
            <person name="Tay A."/>
            <person name="Hillier L.W."/>
            <person name="Minx P."/>
            <person name="Boehm T."/>
            <person name="Wilson R.K."/>
            <person name="Brenner S."/>
            <person name="Warren W.C."/>
        </authorList>
    </citation>
    <scope>NUCLEOTIDE SEQUENCE [LARGE SCALE GENOMIC DNA]</scope>
</reference>
<dbReference type="InterPro" id="IPR004367">
    <property type="entry name" value="Cyclin_C-dom"/>
</dbReference>
<reference evidence="2" key="5">
    <citation type="submission" date="2025-09" db="UniProtKB">
        <authorList>
            <consortium name="Ensembl"/>
        </authorList>
    </citation>
    <scope>IDENTIFICATION</scope>
</reference>
<dbReference type="Pfam" id="PF02984">
    <property type="entry name" value="Cyclin_C"/>
    <property type="match status" value="1"/>
</dbReference>
<dbReference type="OMA" id="HAIRCEP"/>
<dbReference type="Proteomes" id="UP000314986">
    <property type="component" value="Unassembled WGS sequence"/>
</dbReference>
<dbReference type="Gene3D" id="1.10.472.10">
    <property type="entry name" value="Cyclin-like"/>
    <property type="match status" value="1"/>
</dbReference>
<dbReference type="InParanoid" id="A0A4W3K989"/>
<evidence type="ECO:0000313" key="3">
    <source>
        <dbReference type="Proteomes" id="UP000314986"/>
    </source>
</evidence>
<organism evidence="2 3">
    <name type="scientific">Callorhinchus milii</name>
    <name type="common">Ghost shark</name>
    <dbReference type="NCBI Taxonomy" id="7868"/>
    <lineage>
        <taxon>Eukaryota</taxon>
        <taxon>Metazoa</taxon>
        <taxon>Chordata</taxon>
        <taxon>Craniata</taxon>
        <taxon>Vertebrata</taxon>
        <taxon>Chondrichthyes</taxon>
        <taxon>Holocephali</taxon>
        <taxon>Chimaeriformes</taxon>
        <taxon>Callorhinchidae</taxon>
        <taxon>Callorhinchus</taxon>
    </lineage>
</organism>
<evidence type="ECO:0000313" key="2">
    <source>
        <dbReference type="Ensembl" id="ENSCMIP00000041085.1"/>
    </source>
</evidence>
<keyword evidence="3" id="KW-1185">Reference proteome</keyword>
<dbReference type="AlphaFoldDB" id="A0A4W3K989"/>
<proteinExistence type="predicted"/>
<sequence>MRRWRSTMMPHSSLWDIQLQASGPLINMLKLVASGTNNSLLCVTKDVKFISNPPSMIAAGSMAAAVHGLHLGNSNSFLSYQPLTDFLSQIIKCDPDCLRACQEQIESLLETSLRQVQHNSIPSETKTVEDELDLSCTPTDVRDVNL</sequence>
<reference evidence="3" key="2">
    <citation type="journal article" date="2007" name="PLoS Biol.">
        <title>Survey sequencing and comparative analysis of the elephant shark (Callorhinchus milii) genome.</title>
        <authorList>
            <person name="Venkatesh B."/>
            <person name="Kirkness E.F."/>
            <person name="Loh Y.H."/>
            <person name="Halpern A.L."/>
            <person name="Lee A.P."/>
            <person name="Johnson J."/>
            <person name="Dandona N."/>
            <person name="Viswanathan L.D."/>
            <person name="Tay A."/>
            <person name="Venter J.C."/>
            <person name="Strausberg R.L."/>
            <person name="Brenner S."/>
        </authorList>
    </citation>
    <scope>NUCLEOTIDE SEQUENCE [LARGE SCALE GENOMIC DNA]</scope>
</reference>
<name>A0A4W3K989_CALMI</name>
<reference evidence="2" key="4">
    <citation type="submission" date="2025-08" db="UniProtKB">
        <authorList>
            <consortium name="Ensembl"/>
        </authorList>
    </citation>
    <scope>IDENTIFICATION</scope>
</reference>
<dbReference type="GeneTree" id="ENSGT00940000157816"/>
<dbReference type="InterPro" id="IPR036915">
    <property type="entry name" value="Cyclin-like_sf"/>
</dbReference>
<evidence type="ECO:0000259" key="1">
    <source>
        <dbReference type="Pfam" id="PF02984"/>
    </source>
</evidence>
<dbReference type="SUPFAM" id="SSF47954">
    <property type="entry name" value="Cyclin-like"/>
    <property type="match status" value="1"/>
</dbReference>
<dbReference type="Ensembl" id="ENSCMIT00000041665.1">
    <property type="protein sequence ID" value="ENSCMIP00000041085.1"/>
    <property type="gene ID" value="ENSCMIG00000017119.1"/>
</dbReference>
<reference evidence="3" key="1">
    <citation type="journal article" date="2006" name="Science">
        <title>Ancient noncoding elements conserved in the human genome.</title>
        <authorList>
            <person name="Venkatesh B."/>
            <person name="Kirkness E.F."/>
            <person name="Loh Y.H."/>
            <person name="Halpern A.L."/>
            <person name="Lee A.P."/>
            <person name="Johnson J."/>
            <person name="Dandona N."/>
            <person name="Viswanathan L.D."/>
            <person name="Tay A."/>
            <person name="Venter J.C."/>
            <person name="Strausberg R.L."/>
            <person name="Brenner S."/>
        </authorList>
    </citation>
    <scope>NUCLEOTIDE SEQUENCE [LARGE SCALE GENOMIC DNA]</scope>
</reference>